<dbReference type="Gene3D" id="3.40.30.10">
    <property type="entry name" value="Glutaredoxin"/>
    <property type="match status" value="1"/>
</dbReference>
<dbReference type="Pfam" id="PF08534">
    <property type="entry name" value="Redoxin"/>
    <property type="match status" value="1"/>
</dbReference>
<dbReference type="SUPFAM" id="SSF52833">
    <property type="entry name" value="Thioredoxin-like"/>
    <property type="match status" value="1"/>
</dbReference>
<feature type="domain" description="Thioredoxin" evidence="1">
    <location>
        <begin position="389"/>
        <end position="536"/>
    </location>
</feature>
<accession>A0ABW4VS20</accession>
<dbReference type="InterPro" id="IPR036249">
    <property type="entry name" value="Thioredoxin-like_sf"/>
</dbReference>
<dbReference type="EMBL" id="JBHUHR010000050">
    <property type="protein sequence ID" value="MFD2037547.1"/>
    <property type="molecule type" value="Genomic_DNA"/>
</dbReference>
<dbReference type="PANTHER" id="PTHR42852:SF13">
    <property type="entry name" value="PROTEIN DIPZ"/>
    <property type="match status" value="1"/>
</dbReference>
<dbReference type="PANTHER" id="PTHR42852">
    <property type="entry name" value="THIOL:DISULFIDE INTERCHANGE PROTEIN DSBE"/>
    <property type="match status" value="1"/>
</dbReference>
<evidence type="ECO:0000313" key="2">
    <source>
        <dbReference type="EMBL" id="MFD2037547.1"/>
    </source>
</evidence>
<dbReference type="InterPro" id="IPR013740">
    <property type="entry name" value="Redoxin"/>
</dbReference>
<dbReference type="PROSITE" id="PS51352">
    <property type="entry name" value="THIOREDOXIN_2"/>
    <property type="match status" value="1"/>
</dbReference>
<proteinExistence type="predicted"/>
<protein>
    <submittedName>
        <fullName evidence="2">TlpA family protein disulfide reductase</fullName>
    </submittedName>
</protein>
<dbReference type="Proteomes" id="UP001597361">
    <property type="component" value="Unassembled WGS sequence"/>
</dbReference>
<dbReference type="CDD" id="cd02966">
    <property type="entry name" value="TlpA_like_family"/>
    <property type="match status" value="1"/>
</dbReference>
<comment type="caution">
    <text evidence="2">The sequence shown here is derived from an EMBL/GenBank/DDBJ whole genome shotgun (WGS) entry which is preliminary data.</text>
</comment>
<reference evidence="3" key="1">
    <citation type="journal article" date="2019" name="Int. J. Syst. Evol. Microbiol.">
        <title>The Global Catalogue of Microorganisms (GCM) 10K type strain sequencing project: providing services to taxonomists for standard genome sequencing and annotation.</title>
        <authorList>
            <consortium name="The Broad Institute Genomics Platform"/>
            <consortium name="The Broad Institute Genome Sequencing Center for Infectious Disease"/>
            <person name="Wu L."/>
            <person name="Ma J."/>
        </authorList>
    </citation>
    <scope>NUCLEOTIDE SEQUENCE [LARGE SCALE GENOMIC DNA]</scope>
    <source>
        <strain evidence="3">CGMCC 1.15180</strain>
    </source>
</reference>
<dbReference type="InterPro" id="IPR013766">
    <property type="entry name" value="Thioredoxin_domain"/>
</dbReference>
<dbReference type="RefSeq" id="WP_376889518.1">
    <property type="nucleotide sequence ID" value="NZ_JBHUHR010000050.1"/>
</dbReference>
<evidence type="ECO:0000313" key="3">
    <source>
        <dbReference type="Proteomes" id="UP001597361"/>
    </source>
</evidence>
<gene>
    <name evidence="2" type="ORF">ACFSKL_22325</name>
</gene>
<evidence type="ECO:0000259" key="1">
    <source>
        <dbReference type="PROSITE" id="PS51352"/>
    </source>
</evidence>
<organism evidence="2 3">
    <name type="scientific">Belliella marina</name>
    <dbReference type="NCBI Taxonomy" id="1644146"/>
    <lineage>
        <taxon>Bacteria</taxon>
        <taxon>Pseudomonadati</taxon>
        <taxon>Bacteroidota</taxon>
        <taxon>Cytophagia</taxon>
        <taxon>Cytophagales</taxon>
        <taxon>Cyclobacteriaceae</taxon>
        <taxon>Belliella</taxon>
    </lineage>
</organism>
<dbReference type="InterPro" id="IPR050553">
    <property type="entry name" value="Thioredoxin_ResA/DsbE_sf"/>
</dbReference>
<sequence length="540" mass="61650">MKKIFTIIISIIAGNMVVAQSIQGLAFEDAISDGQNRENSALIYFKYTKYSDRDADTLKVELWDHYFGKLAKTHGYTFKNIPLRKGSMLEGLFPSSDQVITVQIADLHKPSYISLSLSSNNTMEKFLIFPGDSIKIYSQPFRNILTFSGPSAPLFECQRALRNQRLADAFLRPAKYIHPNQASRNTFLDKKDNSAKYDQAKLNFGEVLDLSVVDNTYLERLKSNTQTVPTGGVYRILEFYRDQISQEAFDLLLADEIGFLYNRLIKDWSSAYSFKKIEGDTEFLQKLKAFYYEEIHPLNFGFDIETIKNSTYFKDFLISKSKAESNIKDQPIFKTLGQYPDDIRDFLIGKYLFNNFGQLSNGTEILNDVLTYVREPYIRQKLEELYSKKGSGQAVKDFEFKDIDGNLVRLSDFKGKTVLLDFWFTGCKACINFYETYLSQVENHFEETDGFVLVSISTDKDPSKWKNSVAGGRYSSPTGVNLYTNGEGFNHSFLIDYNITGAPYQLLIDKDGRMIQSGGLQVSHEKLIPLLEAQIGSINQ</sequence>
<name>A0ABW4VS20_9BACT</name>
<keyword evidence="3" id="KW-1185">Reference proteome</keyword>